<keyword evidence="3" id="KW-1185">Reference proteome</keyword>
<name>A0ABU0RLN0_9ACTN</name>
<evidence type="ECO:0000313" key="3">
    <source>
        <dbReference type="Proteomes" id="UP001223072"/>
    </source>
</evidence>
<protein>
    <submittedName>
        <fullName evidence="2">Uncharacterized protein</fullName>
    </submittedName>
</protein>
<comment type="caution">
    <text evidence="2">The sequence shown here is derived from an EMBL/GenBank/DDBJ whole genome shotgun (WGS) entry which is preliminary data.</text>
</comment>
<evidence type="ECO:0000313" key="2">
    <source>
        <dbReference type="EMBL" id="MDQ0932899.1"/>
    </source>
</evidence>
<feature type="region of interest" description="Disordered" evidence="1">
    <location>
        <begin position="1"/>
        <end position="23"/>
    </location>
</feature>
<gene>
    <name evidence="2" type="ORF">QFZ49_002829</name>
</gene>
<organism evidence="2 3">
    <name type="scientific">Streptomyces turgidiscabies</name>
    <dbReference type="NCBI Taxonomy" id="85558"/>
    <lineage>
        <taxon>Bacteria</taxon>
        <taxon>Bacillati</taxon>
        <taxon>Actinomycetota</taxon>
        <taxon>Actinomycetes</taxon>
        <taxon>Kitasatosporales</taxon>
        <taxon>Streptomycetaceae</taxon>
        <taxon>Streptomyces</taxon>
    </lineage>
</organism>
<proteinExistence type="predicted"/>
<dbReference type="RefSeq" id="WP_307626962.1">
    <property type="nucleotide sequence ID" value="NZ_JAUSZS010000003.1"/>
</dbReference>
<reference evidence="2 3" key="1">
    <citation type="submission" date="2023-07" db="EMBL/GenBank/DDBJ databases">
        <title>Comparative genomics of wheat-associated soil bacteria to identify genetic determinants of phenazine resistance.</title>
        <authorList>
            <person name="Mouncey N."/>
        </authorList>
    </citation>
    <scope>NUCLEOTIDE SEQUENCE [LARGE SCALE GENOMIC DNA]</scope>
    <source>
        <strain evidence="2 3">W2I16</strain>
    </source>
</reference>
<dbReference type="Proteomes" id="UP001223072">
    <property type="component" value="Unassembled WGS sequence"/>
</dbReference>
<evidence type="ECO:0000256" key="1">
    <source>
        <dbReference type="SAM" id="MobiDB-lite"/>
    </source>
</evidence>
<dbReference type="EMBL" id="JAUSZS010000003">
    <property type="protein sequence ID" value="MDQ0932899.1"/>
    <property type="molecule type" value="Genomic_DNA"/>
</dbReference>
<sequence length="77" mass="7426">MAAVTGGTAGNVPNGPVAERATGPLPVVERTAAACAGRSAAVGSVVADALPDPGWPALDALDSVRLSARPPGLTRPG</sequence>
<accession>A0ABU0RLN0</accession>